<dbReference type="AlphaFoldDB" id="A0AAD5H7E2"/>
<evidence type="ECO:0000259" key="2">
    <source>
        <dbReference type="Pfam" id="PF12937"/>
    </source>
</evidence>
<organism evidence="3 4">
    <name type="scientific">Chlorella ohadii</name>
    <dbReference type="NCBI Taxonomy" id="2649997"/>
    <lineage>
        <taxon>Eukaryota</taxon>
        <taxon>Viridiplantae</taxon>
        <taxon>Chlorophyta</taxon>
        <taxon>core chlorophytes</taxon>
        <taxon>Trebouxiophyceae</taxon>
        <taxon>Chlorellales</taxon>
        <taxon>Chlorellaceae</taxon>
        <taxon>Chlorella clade</taxon>
        <taxon>Chlorella</taxon>
    </lineage>
</organism>
<evidence type="ECO:0000313" key="4">
    <source>
        <dbReference type="Proteomes" id="UP001205105"/>
    </source>
</evidence>
<evidence type="ECO:0000313" key="3">
    <source>
        <dbReference type="EMBL" id="KAI7842152.1"/>
    </source>
</evidence>
<feature type="domain" description="F-box" evidence="2">
    <location>
        <begin position="13"/>
        <end position="54"/>
    </location>
</feature>
<keyword evidence="4" id="KW-1185">Reference proteome</keyword>
<dbReference type="Gene3D" id="1.20.1280.50">
    <property type="match status" value="1"/>
</dbReference>
<proteinExistence type="predicted"/>
<dbReference type="InterPro" id="IPR001810">
    <property type="entry name" value="F-box_dom"/>
</dbReference>
<dbReference type="SUPFAM" id="SSF81383">
    <property type="entry name" value="F-box domain"/>
    <property type="match status" value="1"/>
</dbReference>
<name>A0AAD5H7E2_9CHLO</name>
<accession>A0AAD5H7E2</accession>
<dbReference type="EMBL" id="JADXDR010000055">
    <property type="protein sequence ID" value="KAI7842152.1"/>
    <property type="molecule type" value="Genomic_DNA"/>
</dbReference>
<dbReference type="InterPro" id="IPR036047">
    <property type="entry name" value="F-box-like_dom_sf"/>
</dbReference>
<sequence length="480" mass="51977">MVRTRAAATRAHWAALPSELVQQIASQLGDEDRKHLLQTCTAWCAAIEVAPELWPVSVLRVDSSTEDAVRRLFSQARQLGKHVWRVRLKQSAHSANGRDSVPAQPYLVPSVLLQLPASVRWLEIAVPCAGSVLAAAHHLRHLRRLELTGSAVHVDWEDRHGTHAVHALRTLHLTCQIALQLPGGTRVWASGRVMCLLRDCGVIAVVSGLCRFWLHMFTCHSLPLTSPISASLDVLKCDASAATSAAATLRCLPGLSALALSIHACRLTDDEPLEDRINDWEVWVQVPPLAPLAAALTELRLVGAVSLPPDWLQLSRLQRLRVQNSSYWAAGLGGAERGWQPFSWGTGPLYALKALTSLRVSGDGVLPNAALLATAPRLAQLTAWNCRSAWQAEVKRLMPAVAFNCRPETSGDESGGSSQDADSGSSSYDGSTDEEDSDSNGDGPAPVFHHANYYGGAWESASGDSMDEEESESQSESDWD</sequence>
<feature type="compositionally biased region" description="Acidic residues" evidence="1">
    <location>
        <begin position="465"/>
        <end position="480"/>
    </location>
</feature>
<feature type="compositionally biased region" description="Low complexity" evidence="1">
    <location>
        <begin position="415"/>
        <end position="430"/>
    </location>
</feature>
<gene>
    <name evidence="3" type="ORF">COHA_004175</name>
</gene>
<dbReference type="Pfam" id="PF12937">
    <property type="entry name" value="F-box-like"/>
    <property type="match status" value="1"/>
</dbReference>
<comment type="caution">
    <text evidence="3">The sequence shown here is derived from an EMBL/GenBank/DDBJ whole genome shotgun (WGS) entry which is preliminary data.</text>
</comment>
<evidence type="ECO:0000256" key="1">
    <source>
        <dbReference type="SAM" id="MobiDB-lite"/>
    </source>
</evidence>
<protein>
    <recommendedName>
        <fullName evidence="2">F-box domain-containing protein</fullName>
    </recommendedName>
</protein>
<dbReference type="Proteomes" id="UP001205105">
    <property type="component" value="Unassembled WGS sequence"/>
</dbReference>
<reference evidence="3" key="1">
    <citation type="submission" date="2020-11" db="EMBL/GenBank/DDBJ databases">
        <title>Chlorella ohadii genome sequencing and assembly.</title>
        <authorList>
            <person name="Murik O."/>
            <person name="Treves H."/>
            <person name="Kedem I."/>
            <person name="Shotland Y."/>
            <person name="Kaplan A."/>
        </authorList>
    </citation>
    <scope>NUCLEOTIDE SEQUENCE</scope>
    <source>
        <strain evidence="3">1</strain>
    </source>
</reference>
<feature type="region of interest" description="Disordered" evidence="1">
    <location>
        <begin position="407"/>
        <end position="480"/>
    </location>
</feature>